<dbReference type="AlphaFoldDB" id="A0A3M7SQJ2"/>
<evidence type="ECO:0000313" key="4">
    <source>
        <dbReference type="EMBL" id="RNA38006.1"/>
    </source>
</evidence>
<gene>
    <name evidence="4" type="ORF">BpHYR1_002520</name>
</gene>
<evidence type="ECO:0000313" key="5">
    <source>
        <dbReference type="Proteomes" id="UP000276133"/>
    </source>
</evidence>
<protein>
    <submittedName>
        <fullName evidence="4">Chromatin target of PRMT1</fullName>
    </submittedName>
</protein>
<keyword evidence="5" id="KW-1185">Reference proteome</keyword>
<dbReference type="InterPro" id="IPR025715">
    <property type="entry name" value="FoP_C"/>
</dbReference>
<dbReference type="GO" id="GO:0003723">
    <property type="term" value="F:RNA binding"/>
    <property type="evidence" value="ECO:0007669"/>
    <property type="project" value="UniProtKB-KW"/>
</dbReference>
<reference evidence="4 5" key="1">
    <citation type="journal article" date="2018" name="Sci. Rep.">
        <title>Genomic signatures of local adaptation to the degree of environmental predictability in rotifers.</title>
        <authorList>
            <person name="Franch-Gras L."/>
            <person name="Hahn C."/>
            <person name="Garcia-Roger E.M."/>
            <person name="Carmona M.J."/>
            <person name="Serra M."/>
            <person name="Gomez A."/>
        </authorList>
    </citation>
    <scope>NUCLEOTIDE SEQUENCE [LARGE SCALE GENOMIC DNA]</scope>
    <source>
        <strain evidence="4">HYR1</strain>
    </source>
</reference>
<comment type="caution">
    <text evidence="4">The sequence shown here is derived from an EMBL/GenBank/DDBJ whole genome shotgun (WGS) entry which is preliminary data.</text>
</comment>
<dbReference type="InterPro" id="IPR052656">
    <property type="entry name" value="CTOP_PRMT1"/>
</dbReference>
<organism evidence="4 5">
    <name type="scientific">Brachionus plicatilis</name>
    <name type="common">Marine rotifer</name>
    <name type="synonym">Brachionus muelleri</name>
    <dbReference type="NCBI Taxonomy" id="10195"/>
    <lineage>
        <taxon>Eukaryota</taxon>
        <taxon>Metazoa</taxon>
        <taxon>Spiralia</taxon>
        <taxon>Gnathifera</taxon>
        <taxon>Rotifera</taxon>
        <taxon>Eurotatoria</taxon>
        <taxon>Monogononta</taxon>
        <taxon>Pseudotrocha</taxon>
        <taxon>Ploima</taxon>
        <taxon>Brachionidae</taxon>
        <taxon>Brachionus</taxon>
    </lineage>
</organism>
<accession>A0A3M7SQJ2</accession>
<dbReference type="OrthoDB" id="446014at2759"/>
<feature type="region of interest" description="Disordered" evidence="2">
    <location>
        <begin position="85"/>
        <end position="111"/>
    </location>
</feature>
<dbReference type="Proteomes" id="UP000276133">
    <property type="component" value="Unassembled WGS sequence"/>
</dbReference>
<evidence type="ECO:0000256" key="1">
    <source>
        <dbReference type="ARBA" id="ARBA00022884"/>
    </source>
</evidence>
<dbReference type="PANTHER" id="PTHR48426">
    <property type="entry name" value="CHROMATIN TARGET OF PRMT1 PROTEIN"/>
    <property type="match status" value="1"/>
</dbReference>
<dbReference type="SMART" id="SM01218">
    <property type="entry name" value="FoP_duplication"/>
    <property type="match status" value="1"/>
</dbReference>
<dbReference type="EMBL" id="REGN01000935">
    <property type="protein sequence ID" value="RNA38006.1"/>
    <property type="molecule type" value="Genomic_DNA"/>
</dbReference>
<evidence type="ECO:0000259" key="3">
    <source>
        <dbReference type="SMART" id="SM01218"/>
    </source>
</evidence>
<name>A0A3M7SQJ2_BRAPC</name>
<dbReference type="PANTHER" id="PTHR48426:SF1">
    <property type="entry name" value="CHROMATIN TARGET OF PRMT1 PROTEIN"/>
    <property type="match status" value="1"/>
</dbReference>
<keyword evidence="1" id="KW-0694">RNA-binding</keyword>
<evidence type="ECO:0000256" key="2">
    <source>
        <dbReference type="SAM" id="MobiDB-lite"/>
    </source>
</evidence>
<dbReference type="STRING" id="10195.A0A3M7SQJ2"/>
<proteinExistence type="predicted"/>
<feature type="domain" description="Chromatin target of PRMT1 protein C-terminal" evidence="3">
    <location>
        <begin position="130"/>
        <end position="221"/>
    </location>
</feature>
<dbReference type="Pfam" id="PF13865">
    <property type="entry name" value="FoP_duplication"/>
    <property type="match status" value="1"/>
</dbReference>
<sequence>MSAIKNPPAKIALSSSTKLSLNDRFTKLASNKPQLDKQPARKLPNAVGFASAKSRSLVKQMAARPNVRAALKLKQKSIKQRLGIRPKQNLAGPRRNKIDPSRLSGLKGRKSNLAQRLGDQKFKRVNKSLNTSGFGKRGVKRLGVQNNTMRNRIRTKQFKNNRGNQNRANKNPNRNKLDKDLDQYMAKSKHGLDMDLEKYMAKSKNHLDADLDQYMAQANSTS</sequence>